<dbReference type="RefSeq" id="WP_160684749.1">
    <property type="nucleotide sequence ID" value="NZ_WTYW01000004.1"/>
</dbReference>
<sequence>MSIAIISSLLLMQAAPADTAEPMLEDVQQEIVVIAERLKDWKGRLGKDDTGLSCETTKSSGDAQVDAIRCDAMIACFTPIEDAMDAAYASDDAAPERRARINALVETTVPCISDYERQAAIALAEERAGV</sequence>
<dbReference type="OrthoDB" id="7429071at2"/>
<gene>
    <name evidence="2" type="ORF">GRI38_12730</name>
</gene>
<keyword evidence="3" id="KW-1185">Reference proteome</keyword>
<dbReference type="Proteomes" id="UP000433104">
    <property type="component" value="Unassembled WGS sequence"/>
</dbReference>
<evidence type="ECO:0000256" key="1">
    <source>
        <dbReference type="SAM" id="SignalP"/>
    </source>
</evidence>
<comment type="caution">
    <text evidence="2">The sequence shown here is derived from an EMBL/GenBank/DDBJ whole genome shotgun (WGS) entry which is preliminary data.</text>
</comment>
<evidence type="ECO:0000313" key="3">
    <source>
        <dbReference type="Proteomes" id="UP000433104"/>
    </source>
</evidence>
<reference evidence="2 3" key="1">
    <citation type="submission" date="2019-12" db="EMBL/GenBank/DDBJ databases">
        <title>Genomic-based taxomic classification of the family Erythrobacteraceae.</title>
        <authorList>
            <person name="Xu L."/>
        </authorList>
    </citation>
    <scope>NUCLEOTIDE SEQUENCE [LARGE SCALE GENOMIC DNA]</scope>
    <source>
        <strain evidence="2 3">MCCC 1A09962</strain>
    </source>
</reference>
<protein>
    <recommendedName>
        <fullName evidence="4">UrcA family protein</fullName>
    </recommendedName>
</protein>
<dbReference type="AlphaFoldDB" id="A0A844ZHJ9"/>
<keyword evidence="1" id="KW-0732">Signal</keyword>
<evidence type="ECO:0000313" key="2">
    <source>
        <dbReference type="EMBL" id="MXO86893.1"/>
    </source>
</evidence>
<organism evidence="2 3">
    <name type="scientific">Parapontixanthobacter aurantiacus</name>
    <dbReference type="NCBI Taxonomy" id="1463599"/>
    <lineage>
        <taxon>Bacteria</taxon>
        <taxon>Pseudomonadati</taxon>
        <taxon>Pseudomonadota</taxon>
        <taxon>Alphaproteobacteria</taxon>
        <taxon>Sphingomonadales</taxon>
        <taxon>Erythrobacteraceae</taxon>
        <taxon>Parapontixanthobacter</taxon>
    </lineage>
</organism>
<proteinExistence type="predicted"/>
<name>A0A844ZHJ9_9SPHN</name>
<feature type="chain" id="PRO_5032997135" description="UrcA family protein" evidence="1">
    <location>
        <begin position="20"/>
        <end position="130"/>
    </location>
</feature>
<evidence type="ECO:0008006" key="4">
    <source>
        <dbReference type="Google" id="ProtNLM"/>
    </source>
</evidence>
<feature type="signal peptide" evidence="1">
    <location>
        <begin position="1"/>
        <end position="19"/>
    </location>
</feature>
<dbReference type="EMBL" id="WTYW01000004">
    <property type="protein sequence ID" value="MXO86893.1"/>
    <property type="molecule type" value="Genomic_DNA"/>
</dbReference>
<accession>A0A844ZHJ9</accession>